<dbReference type="InterPro" id="IPR040079">
    <property type="entry name" value="Glutathione_S-Trfase"/>
</dbReference>
<feature type="domain" description="GST N-terminal" evidence="8">
    <location>
        <begin position="2"/>
        <end position="83"/>
    </location>
</feature>
<dbReference type="InterPro" id="IPR004045">
    <property type="entry name" value="Glutathione_S-Trfase_N"/>
</dbReference>
<dbReference type="Proteomes" id="UP000265566">
    <property type="component" value="Chromosome 1"/>
</dbReference>
<keyword evidence="4" id="KW-0963">Cytoplasm</keyword>
<dbReference type="EnsemblPlants" id="KEH43226">
    <property type="protein sequence ID" value="KEH43226"/>
    <property type="gene ID" value="MTR_1g088825"/>
</dbReference>
<dbReference type="SFLD" id="SFLDS00019">
    <property type="entry name" value="Glutathione_Transferase_(cytos"/>
    <property type="match status" value="1"/>
</dbReference>
<dbReference type="OrthoDB" id="422574at2759"/>
<evidence type="ECO:0000313" key="11">
    <source>
        <dbReference type="EMBL" id="KEH43226.1"/>
    </source>
</evidence>
<dbReference type="CDD" id="cd03053">
    <property type="entry name" value="GST_N_Phi"/>
    <property type="match status" value="1"/>
</dbReference>
<gene>
    <name evidence="14" type="primary">25484758</name>
    <name evidence="11" type="ordered locus">MTR_1g088825</name>
    <name evidence="12" type="ordered locus">MTR_1g088840</name>
    <name evidence="13" type="ORF">MtrunA17_Chr1g0195811</name>
</gene>
<name>A0A072VNK7_MEDTR</name>
<dbReference type="EC" id="2.5.1.18" evidence="3"/>
<dbReference type="EMBL" id="CM001217">
    <property type="protein sequence ID" value="KEH43229.1"/>
    <property type="molecule type" value="Genomic_DNA"/>
</dbReference>
<evidence type="ECO:0000256" key="1">
    <source>
        <dbReference type="ARBA" id="ARBA00004514"/>
    </source>
</evidence>
<dbReference type="InterPro" id="IPR004046">
    <property type="entry name" value="GST_C"/>
</dbReference>
<dbReference type="HOGENOM" id="CLU_011226_5_1_1"/>
<dbReference type="Gramene" id="rna5141">
    <property type="protein sequence ID" value="RHN81140.1"/>
    <property type="gene ID" value="gene5141"/>
</dbReference>
<reference evidence="10" key="4">
    <citation type="submission" date="2016-12" db="EMBL/GenBank/DDBJ databases">
        <title>Functional Divergence of the Medicago GST Supergene Family.</title>
        <authorList>
            <person name="Han X.-M."/>
        </authorList>
    </citation>
    <scope>NUCLEOTIDE SEQUENCE</scope>
</reference>
<dbReference type="Gene3D" id="3.40.30.10">
    <property type="entry name" value="Glutaredoxin"/>
    <property type="match status" value="1"/>
</dbReference>
<evidence type="ECO:0000256" key="7">
    <source>
        <dbReference type="ARBA" id="ARBA00047960"/>
    </source>
</evidence>
<dbReference type="STRING" id="3880.A0A072VNK7"/>
<dbReference type="GO" id="GO:0005737">
    <property type="term" value="C:cytoplasm"/>
    <property type="evidence" value="ECO:0000318"/>
    <property type="project" value="GO_Central"/>
</dbReference>
<dbReference type="FunFam" id="3.40.30.10:FF:000016">
    <property type="entry name" value="Glutathione S-transferase F2"/>
    <property type="match status" value="1"/>
</dbReference>
<reference evidence="11 15" key="1">
    <citation type="journal article" date="2011" name="Nature">
        <title>The Medicago genome provides insight into the evolution of rhizobial symbioses.</title>
        <authorList>
            <person name="Young N.D."/>
            <person name="Debelle F."/>
            <person name="Oldroyd G.E."/>
            <person name="Geurts R."/>
            <person name="Cannon S.B."/>
            <person name="Udvardi M.K."/>
            <person name="Benedito V.A."/>
            <person name="Mayer K.F."/>
            <person name="Gouzy J."/>
            <person name="Schoof H."/>
            <person name="Van de Peer Y."/>
            <person name="Proost S."/>
            <person name="Cook D.R."/>
            <person name="Meyers B.C."/>
            <person name="Spannagl M."/>
            <person name="Cheung F."/>
            <person name="De Mita S."/>
            <person name="Krishnakumar V."/>
            <person name="Gundlach H."/>
            <person name="Zhou S."/>
            <person name="Mudge J."/>
            <person name="Bharti A.K."/>
            <person name="Murray J.D."/>
            <person name="Naoumkina M.A."/>
            <person name="Rosen B."/>
            <person name="Silverstein K.A."/>
            <person name="Tang H."/>
            <person name="Rombauts S."/>
            <person name="Zhao P.X."/>
            <person name="Zhou P."/>
            <person name="Barbe V."/>
            <person name="Bardou P."/>
            <person name="Bechner M."/>
            <person name="Bellec A."/>
            <person name="Berger A."/>
            <person name="Berges H."/>
            <person name="Bidwell S."/>
            <person name="Bisseling T."/>
            <person name="Choisne N."/>
            <person name="Couloux A."/>
            <person name="Denny R."/>
            <person name="Deshpande S."/>
            <person name="Dai X."/>
            <person name="Doyle J.J."/>
            <person name="Dudez A.M."/>
            <person name="Farmer A.D."/>
            <person name="Fouteau S."/>
            <person name="Franken C."/>
            <person name="Gibelin C."/>
            <person name="Gish J."/>
            <person name="Goldstein S."/>
            <person name="Gonzalez A.J."/>
            <person name="Green P.J."/>
            <person name="Hallab A."/>
            <person name="Hartog M."/>
            <person name="Hua A."/>
            <person name="Humphray S.J."/>
            <person name="Jeong D.H."/>
            <person name="Jing Y."/>
            <person name="Jocker A."/>
            <person name="Kenton S.M."/>
            <person name="Kim D.J."/>
            <person name="Klee K."/>
            <person name="Lai H."/>
            <person name="Lang C."/>
            <person name="Lin S."/>
            <person name="Macmil S.L."/>
            <person name="Magdelenat G."/>
            <person name="Matthews L."/>
            <person name="McCorrison J."/>
            <person name="Monaghan E.L."/>
            <person name="Mun J.H."/>
            <person name="Najar F.Z."/>
            <person name="Nicholson C."/>
            <person name="Noirot C."/>
            <person name="O'Bleness M."/>
            <person name="Paule C.R."/>
            <person name="Poulain J."/>
            <person name="Prion F."/>
            <person name="Qin B."/>
            <person name="Qu C."/>
            <person name="Retzel E.F."/>
            <person name="Riddle C."/>
            <person name="Sallet E."/>
            <person name="Samain S."/>
            <person name="Samson N."/>
            <person name="Sanders I."/>
            <person name="Saurat O."/>
            <person name="Scarpelli C."/>
            <person name="Schiex T."/>
            <person name="Segurens B."/>
            <person name="Severin A.J."/>
            <person name="Sherrier D.J."/>
            <person name="Shi R."/>
            <person name="Sims S."/>
            <person name="Singer S.R."/>
            <person name="Sinharoy S."/>
            <person name="Sterck L."/>
            <person name="Viollet A."/>
            <person name="Wang B.B."/>
            <person name="Wang K."/>
            <person name="Wang M."/>
            <person name="Wang X."/>
            <person name="Warfsmann J."/>
            <person name="Weissenbach J."/>
            <person name="White D.D."/>
            <person name="White J.D."/>
            <person name="Wiley G.B."/>
            <person name="Wincker P."/>
            <person name="Xing Y."/>
            <person name="Yang L."/>
            <person name="Yao Z."/>
            <person name="Ying F."/>
            <person name="Zhai J."/>
            <person name="Zhou L."/>
            <person name="Zuber A."/>
            <person name="Denarie J."/>
            <person name="Dixon R.A."/>
            <person name="May G.D."/>
            <person name="Schwartz D.C."/>
            <person name="Rogers J."/>
            <person name="Quetier F."/>
            <person name="Town C.D."/>
            <person name="Roe B.A."/>
        </authorList>
    </citation>
    <scope>NUCLEOTIDE SEQUENCE [LARGE SCALE GENOMIC DNA]</scope>
    <source>
        <strain evidence="11">A17</strain>
        <strain evidence="14 15">cv. Jemalong A17</strain>
    </source>
</reference>
<keyword evidence="15" id="KW-1185">Reference proteome</keyword>
<proteinExistence type="evidence at transcript level"/>
<dbReference type="InterPro" id="IPR036282">
    <property type="entry name" value="Glutathione-S-Trfase_C_sf"/>
</dbReference>
<keyword evidence="6 10" id="KW-0808">Transferase</keyword>
<dbReference type="KEGG" id="mtr:25484760"/>
<evidence type="ECO:0000259" key="8">
    <source>
        <dbReference type="PROSITE" id="PS50404"/>
    </source>
</evidence>
<dbReference type="PROSITE" id="PS50404">
    <property type="entry name" value="GST_NTER"/>
    <property type="match status" value="1"/>
</dbReference>
<dbReference type="Pfam" id="PF00043">
    <property type="entry name" value="GST_C"/>
    <property type="match status" value="1"/>
</dbReference>
<dbReference type="Gene3D" id="1.20.1050.10">
    <property type="match status" value="1"/>
</dbReference>
<evidence type="ECO:0000256" key="3">
    <source>
        <dbReference type="ARBA" id="ARBA00012452"/>
    </source>
</evidence>
<dbReference type="InterPro" id="IPR034347">
    <property type="entry name" value="GST_Phi_C"/>
</dbReference>
<dbReference type="Pfam" id="PF02798">
    <property type="entry name" value="GST_N"/>
    <property type="match status" value="1"/>
</dbReference>
<evidence type="ECO:0000313" key="10">
    <source>
        <dbReference type="EMBL" id="AUW37512.1"/>
    </source>
</evidence>
<evidence type="ECO:0000256" key="6">
    <source>
        <dbReference type="ARBA" id="ARBA00022679"/>
    </source>
</evidence>
<reference evidence="13" key="5">
    <citation type="journal article" date="2018" name="Nat. Plants">
        <title>Whole-genome landscape of Medicago truncatula symbiotic genes.</title>
        <authorList>
            <person name="Pecrix Y."/>
            <person name="Gamas P."/>
            <person name="Carrere S."/>
        </authorList>
    </citation>
    <scope>NUCLEOTIDE SEQUENCE</scope>
    <source>
        <tissue evidence="13">Leaves</tissue>
    </source>
</reference>
<dbReference type="GO" id="GO:0004364">
    <property type="term" value="F:glutathione transferase activity"/>
    <property type="evidence" value="ECO:0000318"/>
    <property type="project" value="GO_Central"/>
</dbReference>
<evidence type="ECO:0000256" key="5">
    <source>
        <dbReference type="ARBA" id="ARBA00022575"/>
    </source>
</evidence>
<dbReference type="SFLD" id="SFLDG01154">
    <property type="entry name" value="Main.5:_Phi-like"/>
    <property type="match status" value="1"/>
</dbReference>
<dbReference type="GO" id="GO:0043295">
    <property type="term" value="F:glutathione binding"/>
    <property type="evidence" value="ECO:0000318"/>
    <property type="project" value="GO_Central"/>
</dbReference>
<dbReference type="GO" id="GO:0005829">
    <property type="term" value="C:cytosol"/>
    <property type="evidence" value="ECO:0007669"/>
    <property type="project" value="UniProtKB-SubCell"/>
</dbReference>
<feature type="domain" description="GST C-terminal" evidence="9">
    <location>
        <begin position="90"/>
        <end position="214"/>
    </location>
</feature>
<evidence type="ECO:0000256" key="2">
    <source>
        <dbReference type="ARBA" id="ARBA00010128"/>
    </source>
</evidence>
<dbReference type="EMBL" id="KY399361">
    <property type="protein sequence ID" value="AUW37512.1"/>
    <property type="molecule type" value="mRNA"/>
</dbReference>
<reference evidence="14" key="3">
    <citation type="submission" date="2015-04" db="UniProtKB">
        <authorList>
            <consortium name="EnsemblPlants"/>
        </authorList>
    </citation>
    <scope>IDENTIFICATION</scope>
    <source>
        <strain evidence="14">cv. Jemalong A17</strain>
    </source>
</reference>
<dbReference type="EMBL" id="PSQE01000001">
    <property type="protein sequence ID" value="RHN81140.1"/>
    <property type="molecule type" value="Genomic_DNA"/>
</dbReference>
<accession>A0A072VNK7</accession>
<dbReference type="InterPro" id="IPR036249">
    <property type="entry name" value="Thioredoxin-like_sf"/>
</dbReference>
<dbReference type="PROSITE" id="PS50405">
    <property type="entry name" value="GST_CTER"/>
    <property type="match status" value="1"/>
</dbReference>
<reference evidence="11 15" key="2">
    <citation type="journal article" date="2014" name="BMC Genomics">
        <title>An improved genome release (version Mt4.0) for the model legume Medicago truncatula.</title>
        <authorList>
            <person name="Tang H."/>
            <person name="Krishnakumar V."/>
            <person name="Bidwell S."/>
            <person name="Rosen B."/>
            <person name="Chan A."/>
            <person name="Zhou S."/>
            <person name="Gentzbittel L."/>
            <person name="Childs K.L."/>
            <person name="Yandell M."/>
            <person name="Gundlach H."/>
            <person name="Mayer K.F."/>
            <person name="Schwartz D.C."/>
            <person name="Town C.D."/>
        </authorList>
    </citation>
    <scope>GENOME REANNOTATION</scope>
    <source>
        <strain evidence="11">A17</strain>
        <strain evidence="14 15">cv. Jemalong A17</strain>
    </source>
</reference>
<comment type="subcellular location">
    <subcellularLocation>
        <location evidence="1">Cytoplasm</location>
        <location evidence="1">Cytosol</location>
    </subcellularLocation>
</comment>
<organism evidence="11 15">
    <name type="scientific">Medicago truncatula</name>
    <name type="common">Barrel medic</name>
    <name type="synonym">Medicago tribuloides</name>
    <dbReference type="NCBI Taxonomy" id="3880"/>
    <lineage>
        <taxon>Eukaryota</taxon>
        <taxon>Viridiplantae</taxon>
        <taxon>Streptophyta</taxon>
        <taxon>Embryophyta</taxon>
        <taxon>Tracheophyta</taxon>
        <taxon>Spermatophyta</taxon>
        <taxon>Magnoliopsida</taxon>
        <taxon>eudicotyledons</taxon>
        <taxon>Gunneridae</taxon>
        <taxon>Pentapetalae</taxon>
        <taxon>rosids</taxon>
        <taxon>fabids</taxon>
        <taxon>Fabales</taxon>
        <taxon>Fabaceae</taxon>
        <taxon>Papilionoideae</taxon>
        <taxon>50 kb inversion clade</taxon>
        <taxon>NPAAA clade</taxon>
        <taxon>Hologalegina</taxon>
        <taxon>IRL clade</taxon>
        <taxon>Trifolieae</taxon>
        <taxon>Medicago</taxon>
    </lineage>
</organism>
<dbReference type="GO" id="GO:0009407">
    <property type="term" value="P:toxin catabolic process"/>
    <property type="evidence" value="ECO:0007669"/>
    <property type="project" value="UniProtKB-ARBA"/>
</dbReference>
<dbReference type="GO" id="GO:0006749">
    <property type="term" value="P:glutathione metabolic process"/>
    <property type="evidence" value="ECO:0000318"/>
    <property type="project" value="GO_Central"/>
</dbReference>
<dbReference type="AlphaFoldDB" id="A0A072VNK7"/>
<dbReference type="PANTHER" id="PTHR43900:SF47">
    <property type="entry name" value="GLUTATHIONE S-TRANSFERASE F6-RELATED"/>
    <property type="match status" value="1"/>
</dbReference>
<dbReference type="EnsemblPlants" id="KEH43229">
    <property type="protein sequence ID" value="KEH43229"/>
    <property type="gene ID" value="MTR_1g088840"/>
</dbReference>
<dbReference type="SFLD" id="SFLDG00358">
    <property type="entry name" value="Main_(cytGST)"/>
    <property type="match status" value="1"/>
</dbReference>
<dbReference type="SUPFAM" id="SSF52833">
    <property type="entry name" value="Thioredoxin-like"/>
    <property type="match status" value="1"/>
</dbReference>
<dbReference type="EMBL" id="CM001217">
    <property type="protein sequence ID" value="KEH43226.1"/>
    <property type="molecule type" value="Genomic_DNA"/>
</dbReference>
<evidence type="ECO:0000313" key="12">
    <source>
        <dbReference type="EMBL" id="KEH43229.1"/>
    </source>
</evidence>
<dbReference type="Proteomes" id="UP000002051">
    <property type="component" value="Unassembled WGS sequence"/>
</dbReference>
<evidence type="ECO:0000313" key="15">
    <source>
        <dbReference type="Proteomes" id="UP000002051"/>
    </source>
</evidence>
<evidence type="ECO:0000256" key="4">
    <source>
        <dbReference type="ARBA" id="ARBA00022490"/>
    </source>
</evidence>
<dbReference type="FunFam" id="1.20.1050.10:FF:000004">
    <property type="entry name" value="Glutathione S-transferase F2"/>
    <property type="match status" value="1"/>
</dbReference>
<evidence type="ECO:0000313" key="13">
    <source>
        <dbReference type="EMBL" id="RHN81140.1"/>
    </source>
</evidence>
<dbReference type="InterPro" id="IPR010987">
    <property type="entry name" value="Glutathione-S-Trfase_C-like"/>
</dbReference>
<comment type="similarity">
    <text evidence="2">Belongs to the GST superfamily. Phi family.</text>
</comment>
<sequence>MATIKVHGSPYSTATMRVTATLYEKQIEFEFFNINMRNGEHKKEPFISLNPFGQVPAFEDGDLKLFESRAITQYINHEYADKGTKLTSSDSKKLAIMGVWSEVESHHFDQVASKLVWELGIKTLFGIPLDPKIVEENEAKLDSILDVYEKRLSESKYFGGDSFTLVDLHHLPSLHYLMKSQSKKLFESRPHVSAWVADITARPAWSEVLAMIPN</sequence>
<dbReference type="CDD" id="cd03187">
    <property type="entry name" value="GST_C_Phi"/>
    <property type="match status" value="1"/>
</dbReference>
<dbReference type="PANTHER" id="PTHR43900">
    <property type="entry name" value="GLUTATHIONE S-TRANSFERASE RHO"/>
    <property type="match status" value="1"/>
</dbReference>
<comment type="catalytic activity">
    <reaction evidence="7">
        <text>RX + glutathione = an S-substituted glutathione + a halide anion + H(+)</text>
        <dbReference type="Rhea" id="RHEA:16437"/>
        <dbReference type="ChEBI" id="CHEBI:15378"/>
        <dbReference type="ChEBI" id="CHEBI:16042"/>
        <dbReference type="ChEBI" id="CHEBI:17792"/>
        <dbReference type="ChEBI" id="CHEBI:57925"/>
        <dbReference type="ChEBI" id="CHEBI:90779"/>
        <dbReference type="EC" id="2.5.1.18"/>
    </reaction>
</comment>
<dbReference type="SUPFAM" id="SSF47616">
    <property type="entry name" value="GST C-terminal domain-like"/>
    <property type="match status" value="1"/>
</dbReference>
<keyword evidence="5" id="KW-0216">Detoxification</keyword>
<evidence type="ECO:0000259" key="9">
    <source>
        <dbReference type="PROSITE" id="PS50405"/>
    </source>
</evidence>
<protein>
    <recommendedName>
        <fullName evidence="3">glutathione transferase</fullName>
        <ecNumber evidence="3">2.5.1.18</ecNumber>
    </recommendedName>
</protein>
<evidence type="ECO:0000313" key="14">
    <source>
        <dbReference type="EnsemblPlants" id="KEH43226"/>
    </source>
</evidence>